<gene>
    <name evidence="2" type="ORF">HNY73_008114</name>
</gene>
<reference evidence="2" key="2">
    <citation type="submission" date="2020-06" db="EMBL/GenBank/DDBJ databases">
        <authorList>
            <person name="Sheffer M."/>
        </authorList>
    </citation>
    <scope>NUCLEOTIDE SEQUENCE</scope>
</reference>
<comment type="caution">
    <text evidence="2">The sequence shown here is derived from an EMBL/GenBank/DDBJ whole genome shotgun (WGS) entry which is preliminary data.</text>
</comment>
<protein>
    <submittedName>
        <fullName evidence="2">Uncharacterized protein</fullName>
    </submittedName>
</protein>
<organism evidence="2 3">
    <name type="scientific">Argiope bruennichi</name>
    <name type="common">Wasp spider</name>
    <name type="synonym">Aranea bruennichi</name>
    <dbReference type="NCBI Taxonomy" id="94029"/>
    <lineage>
        <taxon>Eukaryota</taxon>
        <taxon>Metazoa</taxon>
        <taxon>Ecdysozoa</taxon>
        <taxon>Arthropoda</taxon>
        <taxon>Chelicerata</taxon>
        <taxon>Arachnida</taxon>
        <taxon>Araneae</taxon>
        <taxon>Araneomorphae</taxon>
        <taxon>Entelegynae</taxon>
        <taxon>Araneoidea</taxon>
        <taxon>Araneidae</taxon>
        <taxon>Argiope</taxon>
    </lineage>
</organism>
<keyword evidence="3" id="KW-1185">Reference proteome</keyword>
<feature type="region of interest" description="Disordered" evidence="1">
    <location>
        <begin position="58"/>
        <end position="94"/>
    </location>
</feature>
<dbReference type="AlphaFoldDB" id="A0A8T0FBT6"/>
<evidence type="ECO:0000313" key="3">
    <source>
        <dbReference type="Proteomes" id="UP000807504"/>
    </source>
</evidence>
<evidence type="ECO:0000256" key="1">
    <source>
        <dbReference type="SAM" id="MobiDB-lite"/>
    </source>
</evidence>
<dbReference type="Proteomes" id="UP000807504">
    <property type="component" value="Unassembled WGS sequence"/>
</dbReference>
<name>A0A8T0FBT6_ARGBR</name>
<sequence length="243" mass="27788">MSSRPNVGSYSSGKRIRLNAAYRVRRKIIFWTNSGTLVDPLKLAGKIDQYESIRHNRKPNNFKIPESKSFEKAGHTSPMKEIKNKPDDKSDPLYWKKSTAKGNWRKENFERRTAPACYVCHSTERLRPNCPQLRKNGPNEFVNCVGTTKDALVLFAAYMSKALVNNVEMSILRDSRVTFDLLSSNYVRAEDYTGETVWVKQPLDVNFTCLPLAKVELQSPDFRRIITKAAIIDSSLDNGVYFL</sequence>
<dbReference type="EMBL" id="JABXBU010000015">
    <property type="protein sequence ID" value="KAF8786393.1"/>
    <property type="molecule type" value="Genomic_DNA"/>
</dbReference>
<feature type="compositionally biased region" description="Basic and acidic residues" evidence="1">
    <location>
        <begin position="65"/>
        <end position="91"/>
    </location>
</feature>
<reference evidence="2" key="1">
    <citation type="journal article" date="2020" name="bioRxiv">
        <title>Chromosome-level reference genome of the European wasp spider Argiope bruennichi: a resource for studies on range expansion and evolutionary adaptation.</title>
        <authorList>
            <person name="Sheffer M.M."/>
            <person name="Hoppe A."/>
            <person name="Krehenwinkel H."/>
            <person name="Uhl G."/>
            <person name="Kuss A.W."/>
            <person name="Jensen L."/>
            <person name="Jensen C."/>
            <person name="Gillespie R.G."/>
            <person name="Hoff K.J."/>
            <person name="Prost S."/>
        </authorList>
    </citation>
    <scope>NUCLEOTIDE SEQUENCE</scope>
</reference>
<evidence type="ECO:0000313" key="2">
    <source>
        <dbReference type="EMBL" id="KAF8786393.1"/>
    </source>
</evidence>
<proteinExistence type="predicted"/>
<accession>A0A8T0FBT6</accession>